<feature type="compositionally biased region" description="Polar residues" evidence="1">
    <location>
        <begin position="186"/>
        <end position="196"/>
    </location>
</feature>
<keyword evidence="2" id="KW-1133">Transmembrane helix</keyword>
<accession>A0A7J7DW99</accession>
<feature type="region of interest" description="Disordered" evidence="1">
    <location>
        <begin position="151"/>
        <end position="171"/>
    </location>
</feature>
<dbReference type="Proteomes" id="UP000593562">
    <property type="component" value="Unassembled WGS sequence"/>
</dbReference>
<sequence>MADAAKHLSINGGTFLSDFKSLFPLSKPNKTTVAFLYGFMFAFICFTVFLAFHPSPNSSSSPWFSNIFSTEFGTINTTQSDADESHFSSVFSYVFPNNTYYAQEPKNTPSSVTVPPSSSSANATLSTVQNNTQITEESNKATGLRNQTAVPPIVNTQPLNGNTTTQTTEVSGLNPNQTVVEAPQIPANSTTQSVNSGVGEKGVAEKGLKSNDSASLLKKQSNGTESGVSVEQGKQNDYNCTVEFFASPFLVQEWEIKDKNGAKKETLRLDLVSSAICALQVNAC</sequence>
<feature type="compositionally biased region" description="Polar residues" evidence="1">
    <location>
        <begin position="210"/>
        <end position="232"/>
    </location>
</feature>
<evidence type="ECO:0000256" key="2">
    <source>
        <dbReference type="SAM" id="Phobius"/>
    </source>
</evidence>
<dbReference type="InParanoid" id="A0A7J7DW99"/>
<gene>
    <name evidence="3" type="ORF">HS088_TW03G00991</name>
</gene>
<comment type="caution">
    <text evidence="3">The sequence shown here is derived from an EMBL/GenBank/DDBJ whole genome shotgun (WGS) entry which is preliminary data.</text>
</comment>
<dbReference type="EMBL" id="JAAARO010000003">
    <property type="protein sequence ID" value="KAF5750652.1"/>
    <property type="molecule type" value="Genomic_DNA"/>
</dbReference>
<feature type="region of interest" description="Disordered" evidence="1">
    <location>
        <begin position="106"/>
        <end position="128"/>
    </location>
</feature>
<dbReference type="AlphaFoldDB" id="A0A7J7DW99"/>
<feature type="transmembrane region" description="Helical" evidence="2">
    <location>
        <begin position="34"/>
        <end position="52"/>
    </location>
</feature>
<feature type="region of interest" description="Disordered" evidence="1">
    <location>
        <begin position="186"/>
        <end position="232"/>
    </location>
</feature>
<name>A0A7J7DW99_TRIWF</name>
<keyword evidence="2" id="KW-0812">Transmembrane</keyword>
<keyword evidence="4" id="KW-1185">Reference proteome</keyword>
<proteinExistence type="predicted"/>
<evidence type="ECO:0000313" key="4">
    <source>
        <dbReference type="Proteomes" id="UP000593562"/>
    </source>
</evidence>
<feature type="compositionally biased region" description="Low complexity" evidence="1">
    <location>
        <begin position="108"/>
        <end position="120"/>
    </location>
</feature>
<protein>
    <submittedName>
        <fullName evidence="3">Uncharacterized protein</fullName>
    </submittedName>
</protein>
<evidence type="ECO:0000313" key="3">
    <source>
        <dbReference type="EMBL" id="KAF5750652.1"/>
    </source>
</evidence>
<keyword evidence="2" id="KW-0472">Membrane</keyword>
<organism evidence="3 4">
    <name type="scientific">Tripterygium wilfordii</name>
    <name type="common">Thunder God vine</name>
    <dbReference type="NCBI Taxonomy" id="458696"/>
    <lineage>
        <taxon>Eukaryota</taxon>
        <taxon>Viridiplantae</taxon>
        <taxon>Streptophyta</taxon>
        <taxon>Embryophyta</taxon>
        <taxon>Tracheophyta</taxon>
        <taxon>Spermatophyta</taxon>
        <taxon>Magnoliopsida</taxon>
        <taxon>eudicotyledons</taxon>
        <taxon>Gunneridae</taxon>
        <taxon>Pentapetalae</taxon>
        <taxon>rosids</taxon>
        <taxon>fabids</taxon>
        <taxon>Celastrales</taxon>
        <taxon>Celastraceae</taxon>
        <taxon>Tripterygium</taxon>
    </lineage>
</organism>
<reference evidence="3 4" key="1">
    <citation type="journal article" date="2020" name="Nat. Commun.">
        <title>Genome of Tripterygium wilfordii and identification of cytochrome P450 involved in triptolide biosynthesis.</title>
        <authorList>
            <person name="Tu L."/>
            <person name="Su P."/>
            <person name="Zhang Z."/>
            <person name="Gao L."/>
            <person name="Wang J."/>
            <person name="Hu T."/>
            <person name="Zhou J."/>
            <person name="Zhang Y."/>
            <person name="Zhao Y."/>
            <person name="Liu Y."/>
            <person name="Song Y."/>
            <person name="Tong Y."/>
            <person name="Lu Y."/>
            <person name="Yang J."/>
            <person name="Xu C."/>
            <person name="Jia M."/>
            <person name="Peters R.J."/>
            <person name="Huang L."/>
            <person name="Gao W."/>
        </authorList>
    </citation>
    <scope>NUCLEOTIDE SEQUENCE [LARGE SCALE GENOMIC DNA]</scope>
    <source>
        <strain evidence="4">cv. XIE 37</strain>
        <tissue evidence="3">Leaf</tissue>
    </source>
</reference>
<evidence type="ECO:0000256" key="1">
    <source>
        <dbReference type="SAM" id="MobiDB-lite"/>
    </source>
</evidence>